<gene>
    <name evidence="1" type="ORF">CK625_04965</name>
</gene>
<dbReference type="AlphaFoldDB" id="A0A2A2AIT2"/>
<dbReference type="GO" id="GO:0003676">
    <property type="term" value="F:nucleic acid binding"/>
    <property type="evidence" value="ECO:0007669"/>
    <property type="project" value="InterPro"/>
</dbReference>
<dbReference type="Pfam" id="PF13589">
    <property type="entry name" value="HATPase_c_3"/>
    <property type="match status" value="1"/>
</dbReference>
<proteinExistence type="predicted"/>
<dbReference type="SUPFAM" id="SSF55874">
    <property type="entry name" value="ATPase domain of HSP90 chaperone/DNA topoisomerase II/histidine kinase"/>
    <property type="match status" value="1"/>
</dbReference>
<evidence type="ECO:0000313" key="1">
    <source>
        <dbReference type="EMBL" id="PAT37631.1"/>
    </source>
</evidence>
<sequence length="700" mass="79333">MAATLQNAEAVRNNKLNEQAVTEDKTDSRTSPYHLRISRLTVDKLGVKLYDKVSAVVAELIANGYDADAEAVTVRLPLNLQLASQAGGKLRDLGYVIDVEDDGHGMTPEEAIDFYLRVGADRRTRKNEDGSRSREKKRPVMGRKGIGKLAPFGICRRIEVWSAGGPKTKDGYAITHFFMDFDKIVTDDDEAVPLEVGSEDRGWSPTSGTRIRLTSFLAKRVPDKETFLRQLAVRFTFAKPDFKIMVVDTTANEAKPLEVTPLDIPLLPGSRVDLTKEDPVIADDGTTLPVSGWLGMAKEAYKNEEMMGVRIYARGKIVGVTRDFNQPAGFTGEFAMRSYLVGQVEAEWLDLDNGDDLVRTDRQDILWSSDYGELLRRWGAELIKKIARISREPRRVRVRDEFLRKSGIEDKARQRFGDKQVARVAVDLAKKFGGFAAEDELSDDVYVEDLSQIILSVAPHQALMEAFHDFTNHVTKGEASIEQMLDIFDKAQIAELASYAQIAAQRVRVIQDLQQIIDESTDENQFQKLIAQAPWLIEPSWIVITKNQSLKNFKHAFEQFWKRTHKTDVVLAIDQEAKRPDFTLVSIDGLLHIVEIKKADHKFDDSDFARLVNYVDAFDAFFQENRETVAEFYRGWQIDLVADGESLKDSSKRHAYLGLTKEKKINRMSWQDFLSRAKKVHEQFLEVHDLGAEKRQGKQA</sequence>
<organism evidence="1 2">
    <name type="scientific">Vandammella animalimorsus</name>
    <dbReference type="NCBI Taxonomy" id="2029117"/>
    <lineage>
        <taxon>Bacteria</taxon>
        <taxon>Pseudomonadati</taxon>
        <taxon>Pseudomonadota</taxon>
        <taxon>Betaproteobacteria</taxon>
        <taxon>Burkholderiales</taxon>
        <taxon>Comamonadaceae</taxon>
        <taxon>Vandammella</taxon>
    </lineage>
</organism>
<dbReference type="InterPro" id="IPR011856">
    <property type="entry name" value="tRNA_endonuc-like_dom_sf"/>
</dbReference>
<accession>A0A2A2AIT2</accession>
<dbReference type="EMBL" id="NSJB01000002">
    <property type="protein sequence ID" value="PAT37631.1"/>
    <property type="molecule type" value="Genomic_DNA"/>
</dbReference>
<dbReference type="Gene3D" id="3.30.565.10">
    <property type="entry name" value="Histidine kinase-like ATPase, C-terminal domain"/>
    <property type="match status" value="1"/>
</dbReference>
<dbReference type="RefSeq" id="WP_095539199.1">
    <property type="nucleotide sequence ID" value="NZ_NSJB01000002.1"/>
</dbReference>
<dbReference type="GO" id="GO:0005524">
    <property type="term" value="F:ATP binding"/>
    <property type="evidence" value="ECO:0007669"/>
    <property type="project" value="UniProtKB-KW"/>
</dbReference>
<keyword evidence="1" id="KW-0547">Nucleotide-binding</keyword>
<keyword evidence="2" id="KW-1185">Reference proteome</keyword>
<evidence type="ECO:0000313" key="2">
    <source>
        <dbReference type="Proteomes" id="UP000218054"/>
    </source>
</evidence>
<comment type="caution">
    <text evidence="1">The sequence shown here is derived from an EMBL/GenBank/DDBJ whole genome shotgun (WGS) entry which is preliminary data.</text>
</comment>
<protein>
    <submittedName>
        <fullName evidence="1">ATP-binding protein</fullName>
    </submittedName>
</protein>
<reference evidence="1 2" key="1">
    <citation type="submission" date="2017-08" db="EMBL/GenBank/DDBJ databases">
        <title>WGS of Clinical strains of the CDC Group NO-1 linked to zoonotic infections in humans.</title>
        <authorList>
            <person name="Bernier A.-M."/>
            <person name="Bernard K."/>
        </authorList>
    </citation>
    <scope>NUCLEOTIDE SEQUENCE [LARGE SCALE GENOMIC DNA]</scope>
    <source>
        <strain evidence="1 2">NML00-0135</strain>
    </source>
</reference>
<dbReference type="Proteomes" id="UP000218054">
    <property type="component" value="Unassembled WGS sequence"/>
</dbReference>
<name>A0A2A2AIT2_9BURK</name>
<dbReference type="Gene3D" id="3.40.1350.10">
    <property type="match status" value="1"/>
</dbReference>
<keyword evidence="1" id="KW-0067">ATP-binding</keyword>
<dbReference type="InterPro" id="IPR036890">
    <property type="entry name" value="HATPase_C_sf"/>
</dbReference>